<feature type="domain" description="Solute-binding protein family 5" evidence="5">
    <location>
        <begin position="191"/>
        <end position="625"/>
    </location>
</feature>
<comment type="similarity">
    <text evidence="2">Belongs to the bacterial solute-binding protein 5 family.</text>
</comment>
<evidence type="ECO:0000259" key="5">
    <source>
        <dbReference type="Pfam" id="PF00496"/>
    </source>
</evidence>
<evidence type="ECO:0000313" key="7">
    <source>
        <dbReference type="Proteomes" id="UP001365405"/>
    </source>
</evidence>
<dbReference type="SUPFAM" id="SSF53850">
    <property type="entry name" value="Periplasmic binding protein-like II"/>
    <property type="match status" value="1"/>
</dbReference>
<dbReference type="RefSeq" id="WP_341410338.1">
    <property type="nucleotide sequence ID" value="NZ_JBBUTH010000004.1"/>
</dbReference>
<comment type="caution">
    <text evidence="6">The sequence shown here is derived from an EMBL/GenBank/DDBJ whole genome shotgun (WGS) entry which is preliminary data.</text>
</comment>
<keyword evidence="3" id="KW-0813">Transport</keyword>
<sequence length="770" mass="86711">MRGKLFARFTGRVGRGIPALAASLADLASWVLPLAGAALIAGCNNSPYPAGAERENTLFYSFDERSPRYLDPTASYSNPESAYTFQIYEPPYGYHYLKRPYTLIPKAAAAVAHPRYLDKAGQPLPDDAPADQIAESVYEVKIKPGIRYAPHPAFAQDAQGKYLYHTDHVLTATELGDKRSPLAFAQQGTRELVADDFVYALKRHATTRIEAPVFAVFADYVIGLKDYAETIKAADAKLLKGLPADLRDKPFLDFRQFPLAGTTAVDKYTWRIRLKGKYPQWSYWMAMPFLAPVPWEADAFYAQPGMAENGLSLNQWPVGTGPYMMVDFVRDRRHVMKRNPNYRGEPYPCEGMPDDKAAGLLADCGKTMPFIDTLYVTIEKEQVPRKEKFRQGYLDVPEIERPEWGVILRADADDSDQVKKLFEQRGFQLPLMTDISNWYLGFNMLDPVVGKGDTPEQQVKNRKLRQALAIAIDWEEGYGRIFKHKGGVAAHGPVPPGLFGSREGQPGFHNPVTHHLVDGKIVRRPIEDAKKLLAEAGYPDGRDATTGKPLVLNYDFQRAITPEFKSENDWMVKQFAKLGIQLEIRATDFNQYQDKTLKGKHQIFWGGWLADYPDAENFLFLTYGPLGRSKHQGDNYANYDNPEYDKLYRQLQALEDGPAKQAVIDQMVAMLQQDSPWAFGYFPWGGMAFQKWVHNGKPSIMIRDMAKYYRVDAQQRAQAQAEWNAPIRWPMVLLVLGGAALVWGARRSFKARETATARRAAPGASTGHGV</sequence>
<dbReference type="Gene3D" id="3.10.105.10">
    <property type="entry name" value="Dipeptide-binding Protein, Domain 3"/>
    <property type="match status" value="1"/>
</dbReference>
<reference evidence="6 7" key="1">
    <citation type="submission" date="2024-04" db="EMBL/GenBank/DDBJ databases">
        <title>Novel species of the genus Ideonella isolated from streams.</title>
        <authorList>
            <person name="Lu H."/>
        </authorList>
    </citation>
    <scope>NUCLEOTIDE SEQUENCE [LARGE SCALE GENOMIC DNA]</scope>
    <source>
        <strain evidence="6 7">DXS22W</strain>
    </source>
</reference>
<dbReference type="EMBL" id="JBBUTH010000004">
    <property type="protein sequence ID" value="MEK8050668.1"/>
    <property type="molecule type" value="Genomic_DNA"/>
</dbReference>
<evidence type="ECO:0000256" key="4">
    <source>
        <dbReference type="ARBA" id="ARBA00022729"/>
    </source>
</evidence>
<evidence type="ECO:0000256" key="3">
    <source>
        <dbReference type="ARBA" id="ARBA00022448"/>
    </source>
</evidence>
<dbReference type="InterPro" id="IPR039424">
    <property type="entry name" value="SBP_5"/>
</dbReference>
<proteinExistence type="inferred from homology"/>
<protein>
    <submittedName>
        <fullName evidence="6">ABC transporter substrate-binding protein</fullName>
    </submittedName>
</protein>
<evidence type="ECO:0000256" key="1">
    <source>
        <dbReference type="ARBA" id="ARBA00004196"/>
    </source>
</evidence>
<dbReference type="Gene3D" id="3.40.190.10">
    <property type="entry name" value="Periplasmic binding protein-like II"/>
    <property type="match status" value="1"/>
</dbReference>
<name>A0ABU9CFM0_9BURK</name>
<keyword evidence="7" id="KW-1185">Reference proteome</keyword>
<evidence type="ECO:0000256" key="2">
    <source>
        <dbReference type="ARBA" id="ARBA00005695"/>
    </source>
</evidence>
<comment type="subcellular location">
    <subcellularLocation>
        <location evidence="1">Cell envelope</location>
    </subcellularLocation>
</comment>
<organism evidence="6 7">
    <name type="scientific">Pseudaquabacterium inlustre</name>
    <dbReference type="NCBI Taxonomy" id="2984192"/>
    <lineage>
        <taxon>Bacteria</taxon>
        <taxon>Pseudomonadati</taxon>
        <taxon>Pseudomonadota</taxon>
        <taxon>Betaproteobacteria</taxon>
        <taxon>Burkholderiales</taxon>
        <taxon>Sphaerotilaceae</taxon>
        <taxon>Pseudaquabacterium</taxon>
    </lineage>
</organism>
<dbReference type="PANTHER" id="PTHR30290:SF10">
    <property type="entry name" value="PERIPLASMIC OLIGOPEPTIDE-BINDING PROTEIN-RELATED"/>
    <property type="match status" value="1"/>
</dbReference>
<dbReference type="PANTHER" id="PTHR30290">
    <property type="entry name" value="PERIPLASMIC BINDING COMPONENT OF ABC TRANSPORTER"/>
    <property type="match status" value="1"/>
</dbReference>
<accession>A0ABU9CFM0</accession>
<dbReference type="CDD" id="cd08505">
    <property type="entry name" value="PBP2_NikA_DppA_OppA_like_18"/>
    <property type="match status" value="1"/>
</dbReference>
<dbReference type="Proteomes" id="UP001365405">
    <property type="component" value="Unassembled WGS sequence"/>
</dbReference>
<gene>
    <name evidence="6" type="ORF">AACH10_10490</name>
</gene>
<dbReference type="Pfam" id="PF00496">
    <property type="entry name" value="SBP_bac_5"/>
    <property type="match status" value="1"/>
</dbReference>
<dbReference type="InterPro" id="IPR000914">
    <property type="entry name" value="SBP_5_dom"/>
</dbReference>
<evidence type="ECO:0000313" key="6">
    <source>
        <dbReference type="EMBL" id="MEK8050668.1"/>
    </source>
</evidence>
<keyword evidence="4" id="KW-0732">Signal</keyword>